<sequence length="299" mass="30932">MPIQLFQRQAENPPAACSIIPSIFNFCESVSPGFSNFSPASKAPCLCYSFSGTTTVWVPQYFDGVVSTCAEYVNTTDPTDYTTYQSMENFCTVIGDVLAATTGATTAQQTTTPASAPASITTTTAQQTAQPTSAGPITAAAAITGGDVNNPACTSVVNILASCIAATPAFRTLPNTVQASCACYSGTVYNPNGFDGPLLSCANYASTADPAYYSAIASLTGFCESYYAGPTYQASAASDPAITSLSKTTIVIYPPSGTDSFSQTTVSVKPSVGSSLRGGGSWKLGWAIAFVAFKMVLFF</sequence>
<reference evidence="2 3" key="1">
    <citation type="submission" date="2016-04" db="EMBL/GenBank/DDBJ databases">
        <title>A degradative enzymes factory behind the ericoid mycorrhizal symbiosis.</title>
        <authorList>
            <consortium name="DOE Joint Genome Institute"/>
            <person name="Martino E."/>
            <person name="Morin E."/>
            <person name="Grelet G."/>
            <person name="Kuo A."/>
            <person name="Kohler A."/>
            <person name="Daghino S."/>
            <person name="Barry K."/>
            <person name="Choi C."/>
            <person name="Cichocki N."/>
            <person name="Clum A."/>
            <person name="Copeland A."/>
            <person name="Hainaut M."/>
            <person name="Haridas S."/>
            <person name="Labutti K."/>
            <person name="Lindquist E."/>
            <person name="Lipzen A."/>
            <person name="Khouja H.-R."/>
            <person name="Murat C."/>
            <person name="Ohm R."/>
            <person name="Olson A."/>
            <person name="Spatafora J."/>
            <person name="Veneault-Fourrey C."/>
            <person name="Henrissat B."/>
            <person name="Grigoriev I."/>
            <person name="Martin F."/>
            <person name="Perotto S."/>
        </authorList>
    </citation>
    <scope>NUCLEOTIDE SEQUENCE [LARGE SCALE GENOMIC DNA]</scope>
    <source>
        <strain evidence="2 3">F</strain>
    </source>
</reference>
<gene>
    <name evidence="2" type="ORF">L207DRAFT_585378</name>
</gene>
<feature type="region of interest" description="Disordered" evidence="1">
    <location>
        <begin position="109"/>
        <end position="131"/>
    </location>
</feature>
<dbReference type="EMBL" id="KZ613948">
    <property type="protein sequence ID" value="PMD38482.1"/>
    <property type="molecule type" value="Genomic_DNA"/>
</dbReference>
<organism evidence="2 3">
    <name type="scientific">Hyaloscypha variabilis (strain UAMH 11265 / GT02V1 / F)</name>
    <name type="common">Meliniomyces variabilis</name>
    <dbReference type="NCBI Taxonomy" id="1149755"/>
    <lineage>
        <taxon>Eukaryota</taxon>
        <taxon>Fungi</taxon>
        <taxon>Dikarya</taxon>
        <taxon>Ascomycota</taxon>
        <taxon>Pezizomycotina</taxon>
        <taxon>Leotiomycetes</taxon>
        <taxon>Helotiales</taxon>
        <taxon>Hyaloscyphaceae</taxon>
        <taxon>Hyaloscypha</taxon>
        <taxon>Hyaloscypha variabilis</taxon>
    </lineage>
</organism>
<evidence type="ECO:0000313" key="2">
    <source>
        <dbReference type="EMBL" id="PMD38482.1"/>
    </source>
</evidence>
<evidence type="ECO:0000256" key="1">
    <source>
        <dbReference type="SAM" id="MobiDB-lite"/>
    </source>
</evidence>
<name>A0A2J6RIY3_HYAVF</name>
<dbReference type="AlphaFoldDB" id="A0A2J6RIY3"/>
<protein>
    <submittedName>
        <fullName evidence="2">Uncharacterized protein</fullName>
    </submittedName>
</protein>
<evidence type="ECO:0000313" key="3">
    <source>
        <dbReference type="Proteomes" id="UP000235786"/>
    </source>
</evidence>
<proteinExistence type="predicted"/>
<dbReference type="OrthoDB" id="4153189at2759"/>
<dbReference type="Proteomes" id="UP000235786">
    <property type="component" value="Unassembled WGS sequence"/>
</dbReference>
<accession>A0A2J6RIY3</accession>
<keyword evidence="3" id="KW-1185">Reference proteome</keyword>